<keyword evidence="2" id="KW-1185">Reference proteome</keyword>
<name>A0A6A5STQ9_9PLEO</name>
<dbReference type="AlphaFoldDB" id="A0A6A5STQ9"/>
<accession>A0A6A5STQ9</accession>
<gene>
    <name evidence="1" type="ORF">EJ02DRAFT_422523</name>
</gene>
<proteinExistence type="predicted"/>
<evidence type="ECO:0000313" key="1">
    <source>
        <dbReference type="EMBL" id="KAF1941946.1"/>
    </source>
</evidence>
<dbReference type="OrthoDB" id="3798674at2759"/>
<dbReference type="EMBL" id="ML976040">
    <property type="protein sequence ID" value="KAF1941946.1"/>
    <property type="molecule type" value="Genomic_DNA"/>
</dbReference>
<dbReference type="Proteomes" id="UP000800038">
    <property type="component" value="Unassembled WGS sequence"/>
</dbReference>
<organism evidence="1 2">
    <name type="scientific">Clathrospora elynae</name>
    <dbReference type="NCBI Taxonomy" id="706981"/>
    <lineage>
        <taxon>Eukaryota</taxon>
        <taxon>Fungi</taxon>
        <taxon>Dikarya</taxon>
        <taxon>Ascomycota</taxon>
        <taxon>Pezizomycotina</taxon>
        <taxon>Dothideomycetes</taxon>
        <taxon>Pleosporomycetidae</taxon>
        <taxon>Pleosporales</taxon>
        <taxon>Diademaceae</taxon>
        <taxon>Clathrospora</taxon>
    </lineage>
</organism>
<evidence type="ECO:0000313" key="2">
    <source>
        <dbReference type="Proteomes" id="UP000800038"/>
    </source>
</evidence>
<protein>
    <submittedName>
        <fullName evidence="1">Uncharacterized protein</fullName>
    </submittedName>
</protein>
<reference evidence="1" key="1">
    <citation type="journal article" date="2020" name="Stud. Mycol.">
        <title>101 Dothideomycetes genomes: a test case for predicting lifestyles and emergence of pathogens.</title>
        <authorList>
            <person name="Haridas S."/>
            <person name="Albert R."/>
            <person name="Binder M."/>
            <person name="Bloem J."/>
            <person name="Labutti K."/>
            <person name="Salamov A."/>
            <person name="Andreopoulos B."/>
            <person name="Baker S."/>
            <person name="Barry K."/>
            <person name="Bills G."/>
            <person name="Bluhm B."/>
            <person name="Cannon C."/>
            <person name="Castanera R."/>
            <person name="Culley D."/>
            <person name="Daum C."/>
            <person name="Ezra D."/>
            <person name="Gonzalez J."/>
            <person name="Henrissat B."/>
            <person name="Kuo A."/>
            <person name="Liang C."/>
            <person name="Lipzen A."/>
            <person name="Lutzoni F."/>
            <person name="Magnuson J."/>
            <person name="Mondo S."/>
            <person name="Nolan M."/>
            <person name="Ohm R."/>
            <person name="Pangilinan J."/>
            <person name="Park H.-J."/>
            <person name="Ramirez L."/>
            <person name="Alfaro M."/>
            <person name="Sun H."/>
            <person name="Tritt A."/>
            <person name="Yoshinaga Y."/>
            <person name="Zwiers L.-H."/>
            <person name="Turgeon B."/>
            <person name="Goodwin S."/>
            <person name="Spatafora J."/>
            <person name="Crous P."/>
            <person name="Grigoriev I."/>
        </authorList>
    </citation>
    <scope>NUCLEOTIDE SEQUENCE</scope>
    <source>
        <strain evidence="1">CBS 161.51</strain>
    </source>
</reference>
<sequence length="386" mass="44392">MATNGTNGGQRTASPDSVRLQEFNQELEIRHRILAEFNKELEIRHQILVGYHSWRTQSSSTNPPQPIFISGNGNLEMDTYLAWHVYGENRSTDLLVTVNKIYGLSNPVTGSGEIPNPISGSDAYTPPPHPWGLLAQHAGTSSEYFVSLIDDALEKHDARREHPPEINSSLMRNDDMMVILNARGTVLLNMMFNNTPQQKSIVKLASLASTMWRRNTVPITDHFVPKGPEGRTFKDAREANHSAVRMISHIREDIQKHMKEAIEGFSAVYKKTQEDSINIFKERVETFKTMRNMRSMSEPHEPEDKRLDISYQFHENRRKFEDILLSSDQAITSMLRSLHPRADWDFVLGSHYLGPPLDDAIKQEPARDDLYRWWFATRRSGYWFNV</sequence>